<dbReference type="InterPro" id="IPR023753">
    <property type="entry name" value="FAD/NAD-binding_dom"/>
</dbReference>
<evidence type="ECO:0000256" key="2">
    <source>
        <dbReference type="ARBA" id="ARBA00022827"/>
    </source>
</evidence>
<keyword evidence="5 7" id="KW-0676">Redox-active center</keyword>
<keyword evidence="3 7" id="KW-0560">Oxidoreductase</keyword>
<dbReference type="NCBIfam" id="TIGR01292">
    <property type="entry name" value="TRX_reduct"/>
    <property type="match status" value="1"/>
</dbReference>
<keyword evidence="1 7" id="KW-0285">Flavoprotein</keyword>
<proteinExistence type="inferred from homology"/>
<comment type="catalytic activity">
    <reaction evidence="6 7">
        <text>[thioredoxin]-dithiol + NADP(+) = [thioredoxin]-disulfide + NADPH + H(+)</text>
        <dbReference type="Rhea" id="RHEA:20345"/>
        <dbReference type="Rhea" id="RHEA-COMP:10698"/>
        <dbReference type="Rhea" id="RHEA-COMP:10700"/>
        <dbReference type="ChEBI" id="CHEBI:15378"/>
        <dbReference type="ChEBI" id="CHEBI:29950"/>
        <dbReference type="ChEBI" id="CHEBI:50058"/>
        <dbReference type="ChEBI" id="CHEBI:57783"/>
        <dbReference type="ChEBI" id="CHEBI:58349"/>
        <dbReference type="EC" id="1.8.1.9"/>
    </reaction>
</comment>
<keyword evidence="4" id="KW-1015">Disulfide bond</keyword>
<keyword evidence="2 7" id="KW-0274">FAD</keyword>
<evidence type="ECO:0000256" key="9">
    <source>
        <dbReference type="SAM" id="MobiDB-lite"/>
    </source>
</evidence>
<sequence>MGNAPPTILVVPPVTDSPTPGPAVTTGEIENPVIPPAEHDGIRDLIIIGSGPAGYTAATYAARANLHPLVFEGSQFGGALMTTTEVENFPGFPEGIQGPQLMDDMRTQAEKFGAQLEPRDVTEVDLTAEPKIVKVGSEVHRAHAVIVATGSKYRYLGLENEQRLLGRGVSACATCDGFFFRDQDIVVVGGGDSAMEEATFLTRFAKSVTVVHRRNELRASKIMVKRAQDNEKIRWALGKQVTDVLGDSTVDGVQISDVENGSTETLPVSGLFVAIGHDPRSELFAGQLKLDDAGYIQVEHPSTRTNIDGVFACGDVVDHIYRQAITSAGTGAAAAIDAERWLAETFDER</sequence>
<dbReference type="PROSITE" id="PS00573">
    <property type="entry name" value="PYRIDINE_REDOX_2"/>
    <property type="match status" value="1"/>
</dbReference>
<dbReference type="SUPFAM" id="SSF51905">
    <property type="entry name" value="FAD/NAD(P)-binding domain"/>
    <property type="match status" value="1"/>
</dbReference>
<dbReference type="InterPro" id="IPR050097">
    <property type="entry name" value="Ferredoxin-NADP_redctase_2"/>
</dbReference>
<dbReference type="Pfam" id="PF07992">
    <property type="entry name" value="Pyr_redox_2"/>
    <property type="match status" value="1"/>
</dbReference>
<dbReference type="InterPro" id="IPR005982">
    <property type="entry name" value="Thioredox_Rdtase"/>
</dbReference>
<accession>A0A543P9P5</accession>
<dbReference type="GO" id="GO:0005737">
    <property type="term" value="C:cytoplasm"/>
    <property type="evidence" value="ECO:0007669"/>
    <property type="project" value="InterPro"/>
</dbReference>
<dbReference type="PRINTS" id="PR00368">
    <property type="entry name" value="FADPNR"/>
</dbReference>
<name>A0A543P9P5_9ACTN</name>
<dbReference type="PANTHER" id="PTHR48105">
    <property type="entry name" value="THIOREDOXIN REDUCTASE 1-RELATED-RELATED"/>
    <property type="match status" value="1"/>
</dbReference>
<gene>
    <name evidence="11" type="ORF">FHU33_0079</name>
</gene>
<feature type="region of interest" description="Disordered" evidence="9">
    <location>
        <begin position="1"/>
        <end position="22"/>
    </location>
</feature>
<reference evidence="11 12" key="1">
    <citation type="submission" date="2019-06" db="EMBL/GenBank/DDBJ databases">
        <title>Sequencing the genomes of 1000 actinobacteria strains.</title>
        <authorList>
            <person name="Klenk H.-P."/>
        </authorList>
    </citation>
    <scope>NUCLEOTIDE SEQUENCE [LARGE SCALE GENOMIC DNA]</scope>
    <source>
        <strain evidence="11 12">DSM 46837</strain>
    </source>
</reference>
<feature type="domain" description="FAD/NAD(P)-binding" evidence="10">
    <location>
        <begin position="44"/>
        <end position="330"/>
    </location>
</feature>
<evidence type="ECO:0000256" key="1">
    <source>
        <dbReference type="ARBA" id="ARBA00022630"/>
    </source>
</evidence>
<evidence type="ECO:0000256" key="6">
    <source>
        <dbReference type="ARBA" id="ARBA00048132"/>
    </source>
</evidence>
<dbReference type="AlphaFoldDB" id="A0A543P9P5"/>
<dbReference type="EMBL" id="VFQE01000001">
    <property type="protein sequence ID" value="TQN40730.1"/>
    <property type="molecule type" value="Genomic_DNA"/>
</dbReference>
<keyword evidence="8" id="KW-0521">NADP</keyword>
<evidence type="ECO:0000259" key="10">
    <source>
        <dbReference type="Pfam" id="PF07992"/>
    </source>
</evidence>
<evidence type="ECO:0000256" key="3">
    <source>
        <dbReference type="ARBA" id="ARBA00023002"/>
    </source>
</evidence>
<evidence type="ECO:0000313" key="12">
    <source>
        <dbReference type="Proteomes" id="UP000319865"/>
    </source>
</evidence>
<comment type="similarity">
    <text evidence="7">Belongs to the class-II pyridine nucleotide-disulfide oxidoreductase family.</text>
</comment>
<dbReference type="Proteomes" id="UP000319865">
    <property type="component" value="Unassembled WGS sequence"/>
</dbReference>
<keyword evidence="12" id="KW-1185">Reference proteome</keyword>
<dbReference type="Gene3D" id="3.50.50.60">
    <property type="entry name" value="FAD/NAD(P)-binding domain"/>
    <property type="match status" value="2"/>
</dbReference>
<dbReference type="InterPro" id="IPR036188">
    <property type="entry name" value="FAD/NAD-bd_sf"/>
</dbReference>
<evidence type="ECO:0000256" key="8">
    <source>
        <dbReference type="RuleBase" id="RU003881"/>
    </source>
</evidence>
<comment type="caution">
    <text evidence="11">The sequence shown here is derived from an EMBL/GenBank/DDBJ whole genome shotgun (WGS) entry which is preliminary data.</text>
</comment>
<dbReference type="GO" id="GO:0004791">
    <property type="term" value="F:thioredoxin-disulfide reductase (NADPH) activity"/>
    <property type="evidence" value="ECO:0007669"/>
    <property type="project" value="UniProtKB-UniRule"/>
</dbReference>
<dbReference type="PRINTS" id="PR00469">
    <property type="entry name" value="PNDRDTASEII"/>
</dbReference>
<evidence type="ECO:0000313" key="11">
    <source>
        <dbReference type="EMBL" id="TQN40730.1"/>
    </source>
</evidence>
<dbReference type="EC" id="1.8.1.9" evidence="7"/>
<comment type="cofactor">
    <cofactor evidence="8">
        <name>FAD</name>
        <dbReference type="ChEBI" id="CHEBI:57692"/>
    </cofactor>
    <text evidence="8">Binds 1 FAD per subunit.</text>
</comment>
<dbReference type="InterPro" id="IPR008255">
    <property type="entry name" value="Pyr_nucl-diS_OxRdtase_2_AS"/>
</dbReference>
<evidence type="ECO:0000256" key="4">
    <source>
        <dbReference type="ARBA" id="ARBA00023157"/>
    </source>
</evidence>
<comment type="subunit">
    <text evidence="7">Homodimer.</text>
</comment>
<dbReference type="GO" id="GO:0019430">
    <property type="term" value="P:removal of superoxide radicals"/>
    <property type="evidence" value="ECO:0007669"/>
    <property type="project" value="UniProtKB-UniRule"/>
</dbReference>
<organism evidence="11 12">
    <name type="scientific">Blastococcus colisei</name>
    <dbReference type="NCBI Taxonomy" id="1564162"/>
    <lineage>
        <taxon>Bacteria</taxon>
        <taxon>Bacillati</taxon>
        <taxon>Actinomycetota</taxon>
        <taxon>Actinomycetes</taxon>
        <taxon>Geodermatophilales</taxon>
        <taxon>Geodermatophilaceae</taxon>
        <taxon>Blastococcus</taxon>
    </lineage>
</organism>
<evidence type="ECO:0000256" key="5">
    <source>
        <dbReference type="ARBA" id="ARBA00023284"/>
    </source>
</evidence>
<protein>
    <recommendedName>
        <fullName evidence="7">Thioredoxin reductase</fullName>
        <ecNumber evidence="7">1.8.1.9</ecNumber>
    </recommendedName>
</protein>
<evidence type="ECO:0000256" key="7">
    <source>
        <dbReference type="RuleBase" id="RU003880"/>
    </source>
</evidence>